<dbReference type="Proteomes" id="UP000280819">
    <property type="component" value="Unassembled WGS sequence"/>
</dbReference>
<dbReference type="Pfam" id="PF00512">
    <property type="entry name" value="HisKA"/>
    <property type="match status" value="1"/>
</dbReference>
<proteinExistence type="predicted"/>
<evidence type="ECO:0000256" key="11">
    <source>
        <dbReference type="SAM" id="MobiDB-lite"/>
    </source>
</evidence>
<dbReference type="FunFam" id="1.10.287.130:FF:000001">
    <property type="entry name" value="Two-component sensor histidine kinase"/>
    <property type="match status" value="1"/>
</dbReference>
<evidence type="ECO:0000313" key="16">
    <source>
        <dbReference type="Proteomes" id="UP000280819"/>
    </source>
</evidence>
<dbReference type="EMBL" id="RQZG01000008">
    <property type="protein sequence ID" value="RRD04889.1"/>
    <property type="molecule type" value="Genomic_DNA"/>
</dbReference>
<evidence type="ECO:0000256" key="8">
    <source>
        <dbReference type="ARBA" id="ARBA00022989"/>
    </source>
</evidence>
<sequence>MKRLLRFVIGPISVRIMLAVILVSGVALAMSGTIVWLFQERHLEEIATQSLQRVRARLEQEIKQPDPNTGEPYASISAVLHTHMQHSVRSPDAGEVGFLGTAVAYVTQAGTQIRPERDKDLIMQIRQDLRGTDSVIRTIETPVTRYRVLVVPISLGEETGGLAQAIDMQKASAELRDTMRQYTVVAVATVLLLIVPTWLVMGRLLRPIGELRRATDAIDENDLTTRVSIRGRDDLSALARAVNRMLDRVQAAVEAQRNLLDDVSHELRTPITIVRGHLELMDASDPEDVNATRKVSIDELDRMGALVSDLLLLAKAEQADFVVPVPTELAELTLQVLTKARALGNRDWRLEGLAEGTAVLDPGRITQAWLQLASNAVKYSAEGTCIGIGSTVVGSDVLLHIQDQGIGMSAEEMATVSTRSFRTGSAALLASGHGLGLSIVKSIAEAHGGRLEIQSEEGRGSLFTLRVPRTGPEGGEGTLAQEGHGS</sequence>
<dbReference type="OrthoDB" id="9786919at2"/>
<gene>
    <name evidence="15" type="ORF">EII34_08150</name>
</gene>
<accession>A0A3P1T679</accession>
<dbReference type="Gene3D" id="1.10.287.130">
    <property type="match status" value="1"/>
</dbReference>
<dbReference type="PANTHER" id="PTHR45436:SF5">
    <property type="entry name" value="SENSOR HISTIDINE KINASE TRCS"/>
    <property type="match status" value="1"/>
</dbReference>
<dbReference type="SUPFAM" id="SSF47384">
    <property type="entry name" value="Homodimeric domain of signal transducing histidine kinase"/>
    <property type="match status" value="1"/>
</dbReference>
<comment type="catalytic activity">
    <reaction evidence="1">
        <text>ATP + protein L-histidine = ADP + protein N-phospho-L-histidine.</text>
        <dbReference type="EC" id="2.7.13.3"/>
    </reaction>
</comment>
<dbReference type="Gene3D" id="6.10.340.10">
    <property type="match status" value="1"/>
</dbReference>
<evidence type="ECO:0000256" key="6">
    <source>
        <dbReference type="ARBA" id="ARBA00022692"/>
    </source>
</evidence>
<dbReference type="SUPFAM" id="SSF158472">
    <property type="entry name" value="HAMP domain-like"/>
    <property type="match status" value="1"/>
</dbReference>
<dbReference type="InterPro" id="IPR036097">
    <property type="entry name" value="HisK_dim/P_sf"/>
</dbReference>
<dbReference type="PROSITE" id="PS50885">
    <property type="entry name" value="HAMP"/>
    <property type="match status" value="1"/>
</dbReference>
<feature type="region of interest" description="Disordered" evidence="11">
    <location>
        <begin position="466"/>
        <end position="486"/>
    </location>
</feature>
<dbReference type="EC" id="2.7.13.3" evidence="3"/>
<keyword evidence="6 12" id="KW-0812">Transmembrane</keyword>
<dbReference type="RefSeq" id="WP_124844664.1">
    <property type="nucleotide sequence ID" value="NZ_JAUNKP010000016.1"/>
</dbReference>
<dbReference type="InterPro" id="IPR004358">
    <property type="entry name" value="Sig_transdc_His_kin-like_C"/>
</dbReference>
<keyword evidence="8 12" id="KW-1133">Transmembrane helix</keyword>
<dbReference type="CDD" id="cd00075">
    <property type="entry name" value="HATPase"/>
    <property type="match status" value="1"/>
</dbReference>
<dbReference type="InterPro" id="IPR003660">
    <property type="entry name" value="HAMP_dom"/>
</dbReference>
<keyword evidence="7 15" id="KW-0418">Kinase</keyword>
<feature type="domain" description="Histidine kinase" evidence="13">
    <location>
        <begin position="262"/>
        <end position="471"/>
    </location>
</feature>
<dbReference type="CDD" id="cd06225">
    <property type="entry name" value="HAMP"/>
    <property type="match status" value="1"/>
</dbReference>
<dbReference type="InterPro" id="IPR003661">
    <property type="entry name" value="HisK_dim/P_dom"/>
</dbReference>
<dbReference type="PRINTS" id="PR00344">
    <property type="entry name" value="BCTRLSENSOR"/>
</dbReference>
<dbReference type="CDD" id="cd00082">
    <property type="entry name" value="HisKA"/>
    <property type="match status" value="1"/>
</dbReference>
<dbReference type="PROSITE" id="PS50109">
    <property type="entry name" value="HIS_KIN"/>
    <property type="match status" value="1"/>
</dbReference>
<dbReference type="GO" id="GO:0005886">
    <property type="term" value="C:plasma membrane"/>
    <property type="evidence" value="ECO:0007669"/>
    <property type="project" value="UniProtKB-SubCell"/>
</dbReference>
<dbReference type="Gene3D" id="3.30.565.10">
    <property type="entry name" value="Histidine kinase-like ATPase, C-terminal domain"/>
    <property type="match status" value="1"/>
</dbReference>
<dbReference type="SMART" id="SM00304">
    <property type="entry name" value="HAMP"/>
    <property type="match status" value="1"/>
</dbReference>
<dbReference type="InterPro" id="IPR036890">
    <property type="entry name" value="HATPase_C_sf"/>
</dbReference>
<keyword evidence="5" id="KW-0808">Transferase</keyword>
<evidence type="ECO:0000313" key="15">
    <source>
        <dbReference type="EMBL" id="RRD04889.1"/>
    </source>
</evidence>
<feature type="transmembrane region" description="Helical" evidence="12">
    <location>
        <begin position="182"/>
        <end position="205"/>
    </location>
</feature>
<dbReference type="SUPFAM" id="SSF55874">
    <property type="entry name" value="ATPase domain of HSP90 chaperone/DNA topoisomerase II/histidine kinase"/>
    <property type="match status" value="1"/>
</dbReference>
<name>A0A3P1T679_9ACTN</name>
<evidence type="ECO:0000259" key="14">
    <source>
        <dbReference type="PROSITE" id="PS50885"/>
    </source>
</evidence>
<dbReference type="SMART" id="SM00388">
    <property type="entry name" value="HisKA"/>
    <property type="match status" value="1"/>
</dbReference>
<evidence type="ECO:0000256" key="7">
    <source>
        <dbReference type="ARBA" id="ARBA00022777"/>
    </source>
</evidence>
<protein>
    <recommendedName>
        <fullName evidence="3">histidine kinase</fullName>
        <ecNumber evidence="3">2.7.13.3</ecNumber>
    </recommendedName>
</protein>
<evidence type="ECO:0000256" key="12">
    <source>
        <dbReference type="SAM" id="Phobius"/>
    </source>
</evidence>
<reference evidence="15 16" key="1">
    <citation type="submission" date="2018-11" db="EMBL/GenBank/DDBJ databases">
        <title>Genomes From Bacteria Associated with the Canine Oral Cavity: a Test Case for Automated Genome-Based Taxonomic Assignment.</title>
        <authorList>
            <person name="Coil D.A."/>
            <person name="Jospin G."/>
            <person name="Darling A.E."/>
            <person name="Wallis C."/>
            <person name="Davis I.J."/>
            <person name="Harris S."/>
            <person name="Eisen J.A."/>
            <person name="Holcombe L.J."/>
            <person name="O'Flynn C."/>
        </authorList>
    </citation>
    <scope>NUCLEOTIDE SEQUENCE [LARGE SCALE GENOMIC DNA]</scope>
    <source>
        <strain evidence="15 16">OH887_COT-365</strain>
    </source>
</reference>
<dbReference type="InterPro" id="IPR003594">
    <property type="entry name" value="HATPase_dom"/>
</dbReference>
<dbReference type="Pfam" id="PF00672">
    <property type="entry name" value="HAMP"/>
    <property type="match status" value="1"/>
</dbReference>
<evidence type="ECO:0000256" key="2">
    <source>
        <dbReference type="ARBA" id="ARBA00004236"/>
    </source>
</evidence>
<dbReference type="Pfam" id="PF02518">
    <property type="entry name" value="HATPase_c"/>
    <property type="match status" value="1"/>
</dbReference>
<evidence type="ECO:0000256" key="10">
    <source>
        <dbReference type="ARBA" id="ARBA00023136"/>
    </source>
</evidence>
<dbReference type="InterPro" id="IPR050428">
    <property type="entry name" value="TCS_sensor_his_kinase"/>
</dbReference>
<evidence type="ECO:0000256" key="4">
    <source>
        <dbReference type="ARBA" id="ARBA00022553"/>
    </source>
</evidence>
<dbReference type="GO" id="GO:0000155">
    <property type="term" value="F:phosphorelay sensor kinase activity"/>
    <property type="evidence" value="ECO:0007669"/>
    <property type="project" value="InterPro"/>
</dbReference>
<dbReference type="SMART" id="SM00387">
    <property type="entry name" value="HATPase_c"/>
    <property type="match status" value="1"/>
</dbReference>
<dbReference type="InterPro" id="IPR005467">
    <property type="entry name" value="His_kinase_dom"/>
</dbReference>
<evidence type="ECO:0000256" key="3">
    <source>
        <dbReference type="ARBA" id="ARBA00012438"/>
    </source>
</evidence>
<keyword evidence="10 12" id="KW-0472">Membrane</keyword>
<comment type="caution">
    <text evidence="15">The sequence shown here is derived from an EMBL/GenBank/DDBJ whole genome shotgun (WGS) entry which is preliminary data.</text>
</comment>
<feature type="transmembrane region" description="Helical" evidence="12">
    <location>
        <begin position="12"/>
        <end position="38"/>
    </location>
</feature>
<keyword evidence="9" id="KW-0902">Two-component regulatory system</keyword>
<dbReference type="AlphaFoldDB" id="A0A3P1T679"/>
<dbReference type="PANTHER" id="PTHR45436">
    <property type="entry name" value="SENSOR HISTIDINE KINASE YKOH"/>
    <property type="match status" value="1"/>
</dbReference>
<feature type="domain" description="HAMP" evidence="14">
    <location>
        <begin position="202"/>
        <end position="254"/>
    </location>
</feature>
<evidence type="ECO:0000256" key="5">
    <source>
        <dbReference type="ARBA" id="ARBA00022679"/>
    </source>
</evidence>
<evidence type="ECO:0000256" key="1">
    <source>
        <dbReference type="ARBA" id="ARBA00000085"/>
    </source>
</evidence>
<organism evidence="15 16">
    <name type="scientific">Arachnia propionica</name>
    <dbReference type="NCBI Taxonomy" id="1750"/>
    <lineage>
        <taxon>Bacteria</taxon>
        <taxon>Bacillati</taxon>
        <taxon>Actinomycetota</taxon>
        <taxon>Actinomycetes</taxon>
        <taxon>Propionibacteriales</taxon>
        <taxon>Propionibacteriaceae</taxon>
        <taxon>Arachnia</taxon>
    </lineage>
</organism>
<keyword evidence="4" id="KW-0597">Phosphoprotein</keyword>
<comment type="subcellular location">
    <subcellularLocation>
        <location evidence="2">Cell membrane</location>
    </subcellularLocation>
</comment>
<evidence type="ECO:0000256" key="9">
    <source>
        <dbReference type="ARBA" id="ARBA00023012"/>
    </source>
</evidence>
<evidence type="ECO:0000259" key="13">
    <source>
        <dbReference type="PROSITE" id="PS50109"/>
    </source>
</evidence>